<dbReference type="SUPFAM" id="SSF52540">
    <property type="entry name" value="P-loop containing nucleoside triphosphate hydrolases"/>
    <property type="match status" value="1"/>
</dbReference>
<dbReference type="PROSITE" id="PS51194">
    <property type="entry name" value="HELICASE_CTER"/>
    <property type="match status" value="1"/>
</dbReference>
<dbReference type="Pfam" id="PF00270">
    <property type="entry name" value="DEAD"/>
    <property type="match status" value="1"/>
</dbReference>
<dbReference type="SMART" id="SM00487">
    <property type="entry name" value="DEXDc"/>
    <property type="match status" value="1"/>
</dbReference>
<dbReference type="SMART" id="SM00490">
    <property type="entry name" value="HELICc"/>
    <property type="match status" value="1"/>
</dbReference>
<feature type="compositionally biased region" description="Low complexity" evidence="6">
    <location>
        <begin position="666"/>
        <end position="676"/>
    </location>
</feature>
<feature type="compositionally biased region" description="Basic residues" evidence="6">
    <location>
        <begin position="427"/>
        <end position="436"/>
    </location>
</feature>
<feature type="compositionally biased region" description="Low complexity" evidence="6">
    <location>
        <begin position="689"/>
        <end position="702"/>
    </location>
</feature>
<dbReference type="InterPro" id="IPR000629">
    <property type="entry name" value="RNA-helicase_DEAD-box_CS"/>
</dbReference>
<evidence type="ECO:0000259" key="8">
    <source>
        <dbReference type="PROSITE" id="PS51194"/>
    </source>
</evidence>
<evidence type="ECO:0000256" key="2">
    <source>
        <dbReference type="ARBA" id="ARBA00022741"/>
    </source>
</evidence>
<comment type="caution">
    <text evidence="9">The sequence shown here is derived from an EMBL/GenBank/DDBJ whole genome shotgun (WGS) entry which is preliminary data.</text>
</comment>
<feature type="compositionally biased region" description="Low complexity" evidence="6">
    <location>
        <begin position="642"/>
        <end position="655"/>
    </location>
</feature>
<dbReference type="GO" id="GO:0003724">
    <property type="term" value="F:RNA helicase activity"/>
    <property type="evidence" value="ECO:0007669"/>
    <property type="project" value="UniProtKB-EC"/>
</dbReference>
<keyword evidence="5" id="KW-0067">ATP-binding</keyword>
<proteinExistence type="predicted"/>
<evidence type="ECO:0000256" key="6">
    <source>
        <dbReference type="SAM" id="MobiDB-lite"/>
    </source>
</evidence>
<feature type="compositionally biased region" description="Low complexity" evidence="6">
    <location>
        <begin position="536"/>
        <end position="566"/>
    </location>
</feature>
<dbReference type="GO" id="GO:0033592">
    <property type="term" value="F:RNA strand annealing activity"/>
    <property type="evidence" value="ECO:0007669"/>
    <property type="project" value="TreeGrafter"/>
</dbReference>
<dbReference type="InterPro" id="IPR001650">
    <property type="entry name" value="Helicase_C-like"/>
</dbReference>
<dbReference type="InterPro" id="IPR027417">
    <property type="entry name" value="P-loop_NTPase"/>
</dbReference>
<dbReference type="PROSITE" id="PS51192">
    <property type="entry name" value="HELICASE_ATP_BIND_1"/>
    <property type="match status" value="1"/>
</dbReference>
<dbReference type="CDD" id="cd00268">
    <property type="entry name" value="DEADc"/>
    <property type="match status" value="1"/>
</dbReference>
<dbReference type="EC" id="3.6.4.13" evidence="1"/>
<organism evidence="9 10">
    <name type="scientific">Streptomyces shenzhenensis</name>
    <dbReference type="NCBI Taxonomy" id="943815"/>
    <lineage>
        <taxon>Bacteria</taxon>
        <taxon>Bacillati</taxon>
        <taxon>Actinomycetota</taxon>
        <taxon>Actinomycetes</taxon>
        <taxon>Kitasatosporales</taxon>
        <taxon>Streptomycetaceae</taxon>
        <taxon>Streptomyces</taxon>
    </lineage>
</organism>
<evidence type="ECO:0000259" key="7">
    <source>
        <dbReference type="PROSITE" id="PS51192"/>
    </source>
</evidence>
<dbReference type="GO" id="GO:0005524">
    <property type="term" value="F:ATP binding"/>
    <property type="evidence" value="ECO:0007669"/>
    <property type="project" value="UniProtKB-KW"/>
</dbReference>
<dbReference type="PANTHER" id="PTHR47963:SF8">
    <property type="entry name" value="ATP-DEPENDENT RNA HELICASE DEAD"/>
    <property type="match status" value="1"/>
</dbReference>
<dbReference type="PANTHER" id="PTHR47963">
    <property type="entry name" value="DEAD-BOX ATP-DEPENDENT RNA HELICASE 47, MITOCHONDRIAL"/>
    <property type="match status" value="1"/>
</dbReference>
<feature type="compositionally biased region" description="Low complexity" evidence="6">
    <location>
        <begin position="482"/>
        <end position="507"/>
    </location>
</feature>
<feature type="domain" description="Helicase ATP-binding" evidence="7">
    <location>
        <begin position="3"/>
        <end position="186"/>
    </location>
</feature>
<dbReference type="InterPro" id="IPR014001">
    <property type="entry name" value="Helicase_ATP-bd"/>
</dbReference>
<dbReference type="Proteomes" id="UP000270471">
    <property type="component" value="Unassembled WGS sequence"/>
</dbReference>
<dbReference type="GO" id="GO:0005840">
    <property type="term" value="C:ribosome"/>
    <property type="evidence" value="ECO:0007669"/>
    <property type="project" value="TreeGrafter"/>
</dbReference>
<dbReference type="GO" id="GO:0009409">
    <property type="term" value="P:response to cold"/>
    <property type="evidence" value="ECO:0007669"/>
    <property type="project" value="TreeGrafter"/>
</dbReference>
<dbReference type="Pfam" id="PF00271">
    <property type="entry name" value="Helicase_C"/>
    <property type="match status" value="1"/>
</dbReference>
<dbReference type="InterPro" id="IPR044742">
    <property type="entry name" value="DEAD/DEAH_RhlB"/>
</dbReference>
<feature type="compositionally biased region" description="Basic and acidic residues" evidence="6">
    <location>
        <begin position="410"/>
        <end position="426"/>
    </location>
</feature>
<keyword evidence="2" id="KW-0547">Nucleotide-binding</keyword>
<feature type="compositionally biased region" description="Low complexity" evidence="6">
    <location>
        <begin position="610"/>
        <end position="633"/>
    </location>
</feature>
<evidence type="ECO:0000256" key="1">
    <source>
        <dbReference type="ARBA" id="ARBA00012552"/>
    </source>
</evidence>
<evidence type="ECO:0000313" key="9">
    <source>
        <dbReference type="EMBL" id="RMB87542.1"/>
    </source>
</evidence>
<dbReference type="CDD" id="cd18787">
    <property type="entry name" value="SF2_C_DEAD"/>
    <property type="match status" value="1"/>
</dbReference>
<evidence type="ECO:0000313" key="10">
    <source>
        <dbReference type="Proteomes" id="UP000270471"/>
    </source>
</evidence>
<dbReference type="RefSeq" id="WP_259471433.1">
    <property type="nucleotide sequence ID" value="NZ_PENI01000001.1"/>
</dbReference>
<keyword evidence="3" id="KW-0378">Hydrolase</keyword>
<reference evidence="9 10" key="1">
    <citation type="submission" date="2017-11" db="EMBL/GenBank/DDBJ databases">
        <title>Draft genome of actinobacteria isolated from guarana (Paullinia cupana (Mart.) Ducke.</title>
        <authorList>
            <person name="Siqueira K.A."/>
            <person name="Liotti R.G."/>
            <person name="Mendes T.A.O."/>
            <person name="Soares M.A."/>
        </authorList>
    </citation>
    <scope>NUCLEOTIDE SEQUENCE [LARGE SCALE GENOMIC DNA]</scope>
    <source>
        <strain evidence="9 10">193</strain>
    </source>
</reference>
<keyword evidence="4 9" id="KW-0347">Helicase</keyword>
<dbReference type="InterPro" id="IPR011545">
    <property type="entry name" value="DEAD/DEAH_box_helicase_dom"/>
</dbReference>
<name>A0A3M0IG62_9ACTN</name>
<feature type="compositionally biased region" description="Low complexity" evidence="6">
    <location>
        <begin position="764"/>
        <end position="781"/>
    </location>
</feature>
<feature type="region of interest" description="Disordered" evidence="6">
    <location>
        <begin position="389"/>
        <end position="801"/>
    </location>
</feature>
<dbReference type="AlphaFoldDB" id="A0A3M0IG62"/>
<dbReference type="PROSITE" id="PS00039">
    <property type="entry name" value="DEAD_ATP_HELICASE"/>
    <property type="match status" value="1"/>
</dbReference>
<evidence type="ECO:0000256" key="4">
    <source>
        <dbReference type="ARBA" id="ARBA00022806"/>
    </source>
</evidence>
<sequence>MTLPVALSGTDVIGQAKTGTGKTLGFGLPLLERVTVPADVEAGRAAPEALTDAPQALVVVPTRELCTQVTNDLLTAGKVRNVRVTAIYGGRAYEPQVEALRQGVDVVVGTPGRLLDLAGQKKLNLKHVKCLVLDEADEMLDLGFLPDVEKIIDMLPAKRQTMLFSATMPGAVIGLARRYMSQPTHIRATAPDDEGATVANIKQFVYRAHSMDKPEMIARILQADGRALAMIFCRTKRTAADIAEQLQRRGFASGAVHGDLGQGAREQALRAFRNGKVDVLVCTDVAARGIDVEGVTHVINYQSPEDEKTYLHRVGRTGRAGAKGTAITFVDWDDIPRWQLINKALELNFNDPVETYSTSPHLFADLGIPEGTKGVLPRSERTRAGLAAEELEDLGETGGRGARGRGGRGGRGESRPAEPAEHERPTRTPRRRRRTRGGAPLDSAPAGSGAAPVDSGAPAAEAVTAEEITASRTPRRRRRTRGGAPAEPVAVATVAEPAEAEPAQTAESALTTAEGPAAVEAPERQPRRRRTRKAAEQATAPAETVSEAVVEPVAAAPAPEATAIAEPEPETEAKPRRRTRKTATAAAAETVLDTAEATEAKPKVRRTRKAAAAPVTAEPAEGTVEGAEATDTAAPRRRTRKTAAAAETAVDTAEAAEAKPKRTRKTAAVAEAPAETAEAEAKPKRTRKTAAAAETAVDTAEGTEAKPKRTRKATAAVDTANGAEAEPKVRRTRKAAAAEPVTAEIPAQATEEPEVKPRRRTRKATAAADPVGAEATEAAAEPKPRARRTRKTAATAETPES</sequence>
<feature type="compositionally biased region" description="Low complexity" evidence="6">
    <location>
        <begin position="457"/>
        <end position="472"/>
    </location>
</feature>
<dbReference type="InterPro" id="IPR050547">
    <property type="entry name" value="DEAD_box_RNA_helicases"/>
</dbReference>
<protein>
    <recommendedName>
        <fullName evidence="1">RNA helicase</fullName>
        <ecNumber evidence="1">3.6.4.13</ecNumber>
    </recommendedName>
</protein>
<dbReference type="Gene3D" id="3.40.50.300">
    <property type="entry name" value="P-loop containing nucleotide triphosphate hydrolases"/>
    <property type="match status" value="2"/>
</dbReference>
<feature type="compositionally biased region" description="Low complexity" evidence="6">
    <location>
        <begin position="582"/>
        <end position="597"/>
    </location>
</feature>
<dbReference type="EMBL" id="PENI01000001">
    <property type="protein sequence ID" value="RMB87542.1"/>
    <property type="molecule type" value="Genomic_DNA"/>
</dbReference>
<evidence type="ECO:0000256" key="3">
    <source>
        <dbReference type="ARBA" id="ARBA00022801"/>
    </source>
</evidence>
<dbReference type="GO" id="GO:0005829">
    <property type="term" value="C:cytosol"/>
    <property type="evidence" value="ECO:0007669"/>
    <property type="project" value="TreeGrafter"/>
</dbReference>
<keyword evidence="10" id="KW-1185">Reference proteome</keyword>
<feature type="compositionally biased region" description="Low complexity" evidence="6">
    <location>
        <begin position="792"/>
        <end position="801"/>
    </location>
</feature>
<accession>A0A3M0IG62</accession>
<gene>
    <name evidence="9" type="ORF">CTZ28_00825</name>
</gene>
<evidence type="ECO:0000256" key="5">
    <source>
        <dbReference type="ARBA" id="ARBA00022840"/>
    </source>
</evidence>
<feature type="domain" description="Helicase C-terminal" evidence="8">
    <location>
        <begin position="200"/>
        <end position="361"/>
    </location>
</feature>
<dbReference type="GO" id="GO:0016787">
    <property type="term" value="F:hydrolase activity"/>
    <property type="evidence" value="ECO:0007669"/>
    <property type="project" value="UniProtKB-KW"/>
</dbReference>